<dbReference type="InterPro" id="IPR051703">
    <property type="entry name" value="NF-kappa-B_Signaling_Reg"/>
</dbReference>
<dbReference type="EMBL" id="ML014129">
    <property type="protein sequence ID" value="RKP03057.1"/>
    <property type="molecule type" value="Genomic_DNA"/>
</dbReference>
<dbReference type="GO" id="GO:0006302">
    <property type="term" value="P:double-strand break repair"/>
    <property type="evidence" value="ECO:0007669"/>
    <property type="project" value="UniProtKB-ARBA"/>
</dbReference>
<reference evidence="4 5" key="1">
    <citation type="journal article" date="2018" name="Nat. Microbiol.">
        <title>Leveraging single-cell genomics to expand the fungal tree of life.</title>
        <authorList>
            <person name="Ahrendt S.R."/>
            <person name="Quandt C.A."/>
            <person name="Ciobanu D."/>
            <person name="Clum A."/>
            <person name="Salamov A."/>
            <person name="Andreopoulos B."/>
            <person name="Cheng J.F."/>
            <person name="Woyke T."/>
            <person name="Pelin A."/>
            <person name="Henrissat B."/>
            <person name="Reynolds N.K."/>
            <person name="Benny G.L."/>
            <person name="Smith M.E."/>
            <person name="James T.Y."/>
            <person name="Grigoriev I.V."/>
        </authorList>
    </citation>
    <scope>NUCLEOTIDE SEQUENCE [LARGE SCALE GENOMIC DNA]</scope>
    <source>
        <strain evidence="4 5">ATCC 52028</strain>
    </source>
</reference>
<dbReference type="PANTHER" id="PTHR46609:SF6">
    <property type="entry name" value="EXONUCLEASE, PHAGE-TYPE_RECB, C-TERMINAL DOMAIN-CONTAINING PROTEIN-RELATED"/>
    <property type="match status" value="1"/>
</dbReference>
<dbReference type="Gene3D" id="3.90.320.10">
    <property type="match status" value="1"/>
</dbReference>
<proteinExistence type="predicted"/>
<dbReference type="PANTHER" id="PTHR46609">
    <property type="entry name" value="EXONUCLEASE, PHAGE-TYPE/RECB, C-TERMINAL DOMAIN-CONTAINING PROTEIN"/>
    <property type="match status" value="1"/>
</dbReference>
<evidence type="ECO:0000313" key="2">
    <source>
        <dbReference type="EMBL" id="RKO97116.1"/>
    </source>
</evidence>
<evidence type="ECO:0000259" key="1">
    <source>
        <dbReference type="Pfam" id="PF09588"/>
    </source>
</evidence>
<evidence type="ECO:0000313" key="3">
    <source>
        <dbReference type="EMBL" id="RKP03057.1"/>
    </source>
</evidence>
<dbReference type="InterPro" id="IPR011604">
    <property type="entry name" value="PDDEXK-like_dom_sf"/>
</dbReference>
<keyword evidence="2" id="KW-0255">Endonuclease</keyword>
<dbReference type="OrthoDB" id="2162878at2759"/>
<dbReference type="GO" id="GO:0004519">
    <property type="term" value="F:endonuclease activity"/>
    <property type="evidence" value="ECO:0007669"/>
    <property type="project" value="UniProtKB-KW"/>
</dbReference>
<keyword evidence="2" id="KW-0378">Hydrolase</keyword>
<dbReference type="Proteomes" id="UP000268535">
    <property type="component" value="Unassembled WGS sequence"/>
</dbReference>
<dbReference type="InterPro" id="IPR011335">
    <property type="entry name" value="Restrct_endonuc-II-like"/>
</dbReference>
<name>A0A4P9XC87_9FUNG</name>
<dbReference type="Pfam" id="PF09588">
    <property type="entry name" value="YqaJ"/>
    <property type="match status" value="1"/>
</dbReference>
<sequence length="277" mass="31918">MDSAAGTPSTPAEKVQALLSQVQHAQQSDEWFAARRTLLTASEIFSYLPGRRGNPHLYQPDSYTRQFGDQDRSRPYSTKQDLLLRKVAPDVNPFRENAATRHGKRFEAIANRWYEINTGSTLYEFGLIQHPRYDFLGASPDGISAEGVMLETKCPYSRPITGSCPFGYWVQMQIQMQCADLDECDYLECEVKEITENVYLRETSPEREARGEIGCHLGCYFLIRKTCVTRIQRDQQWFAAVLPHLKETASELNRLLNDAAYRQKWIDTIIKKKTNRY</sequence>
<dbReference type="SUPFAM" id="SSF52980">
    <property type="entry name" value="Restriction endonuclease-like"/>
    <property type="match status" value="1"/>
</dbReference>
<organism evidence="3 5">
    <name type="scientific">Caulochytrium protostelioides</name>
    <dbReference type="NCBI Taxonomy" id="1555241"/>
    <lineage>
        <taxon>Eukaryota</taxon>
        <taxon>Fungi</taxon>
        <taxon>Fungi incertae sedis</taxon>
        <taxon>Chytridiomycota</taxon>
        <taxon>Chytridiomycota incertae sedis</taxon>
        <taxon>Chytridiomycetes</taxon>
        <taxon>Caulochytriales</taxon>
        <taxon>Caulochytriaceae</taxon>
        <taxon>Caulochytrium</taxon>
    </lineage>
</organism>
<evidence type="ECO:0000313" key="4">
    <source>
        <dbReference type="Proteomes" id="UP000268535"/>
    </source>
</evidence>
<dbReference type="CDD" id="cd22343">
    <property type="entry name" value="PDDEXK_lambda_exonuclease-like"/>
    <property type="match status" value="1"/>
</dbReference>
<keyword evidence="5" id="KW-1185">Reference proteome</keyword>
<dbReference type="AlphaFoldDB" id="A0A4P9XC87"/>
<dbReference type="InterPro" id="IPR019080">
    <property type="entry name" value="YqaJ_viral_recombinase"/>
</dbReference>
<gene>
    <name evidence="2" type="ORF">CAUPRSCDRAFT_11195</name>
    <name evidence="3" type="ORF">CXG81DRAFT_17319</name>
</gene>
<dbReference type="EMBL" id="ML009406">
    <property type="protein sequence ID" value="RKO97116.1"/>
    <property type="molecule type" value="Genomic_DNA"/>
</dbReference>
<reference evidence="2" key="3">
    <citation type="submission" date="2018-08" db="EMBL/GenBank/DDBJ databases">
        <title>Leveraging single-cell genomics to expand the Fungal Tree of Life.</title>
        <authorList>
            <consortium name="DOE Joint Genome Institute"/>
            <person name="Ahrendt S.R."/>
            <person name="Quandt C.A."/>
            <person name="Ciobanu D."/>
            <person name="Clum A."/>
            <person name="Salamov A."/>
            <person name="Andreopoulos B."/>
            <person name="Cheng J.-F."/>
            <person name="Woyke T."/>
            <person name="Pelin A."/>
            <person name="Henrissat B."/>
            <person name="Reynolds N."/>
            <person name="Benny G.L."/>
            <person name="Smith M.E."/>
            <person name="James T.Y."/>
            <person name="Grigoriev I.V."/>
        </authorList>
    </citation>
    <scope>NUCLEOTIDE SEQUENCE</scope>
    <source>
        <strain evidence="2">ATCC 52028</strain>
    </source>
</reference>
<evidence type="ECO:0000313" key="5">
    <source>
        <dbReference type="Proteomes" id="UP000274922"/>
    </source>
</evidence>
<accession>A0A4P9XC87</accession>
<keyword evidence="2" id="KW-0540">Nuclease</keyword>
<protein>
    <submittedName>
        <fullName evidence="2">Restriction endonuclease-like protein</fullName>
    </submittedName>
</protein>
<feature type="domain" description="YqaJ viral recombinase" evidence="1">
    <location>
        <begin position="74"/>
        <end position="181"/>
    </location>
</feature>
<reference evidence="3" key="2">
    <citation type="submission" date="2018-04" db="EMBL/GenBank/DDBJ databases">
        <title>Leveraging single-cell genomics to expand the Fungal Tree of Life.</title>
        <authorList>
            <consortium name="DOE Joint Genome Institute"/>
            <person name="Ahrendt S.R."/>
            <person name="Quandt C.A."/>
            <person name="Ciobanu D."/>
            <person name="Clum A."/>
            <person name="Salamov A."/>
            <person name="Andreopoulos B."/>
            <person name="Cheng J.-F."/>
            <person name="Woyke T."/>
            <person name="Pelin A."/>
            <person name="Henrissat B."/>
            <person name="Benny G.L."/>
            <person name="Smith M.E."/>
            <person name="James T.Y."/>
            <person name="Grigoriev I.V."/>
        </authorList>
    </citation>
    <scope>NUCLEOTIDE SEQUENCE</scope>
    <source>
        <strain evidence="3">ATCC 52028</strain>
    </source>
</reference>
<dbReference type="Proteomes" id="UP000274922">
    <property type="component" value="Unassembled WGS sequence"/>
</dbReference>